<feature type="compositionally biased region" description="Polar residues" evidence="1">
    <location>
        <begin position="415"/>
        <end position="435"/>
    </location>
</feature>
<reference evidence="3" key="1">
    <citation type="submission" date="2012-06" db="EMBL/GenBank/DDBJ databases">
        <title>The genome sequence of Coniosporium apollinis CBS 100218.</title>
        <authorList>
            <consortium name="The Broad Institute Genome Sequencing Platform"/>
            <person name="Cuomo C."/>
            <person name="Gorbushina A."/>
            <person name="Noack S."/>
            <person name="Walker B."/>
            <person name="Young S.K."/>
            <person name="Zeng Q."/>
            <person name="Gargeya S."/>
            <person name="Fitzgerald M."/>
            <person name="Haas B."/>
            <person name="Abouelleil A."/>
            <person name="Alvarado L."/>
            <person name="Arachchi H.M."/>
            <person name="Berlin A.M."/>
            <person name="Chapman S.B."/>
            <person name="Goldberg J."/>
            <person name="Griggs A."/>
            <person name="Gujja S."/>
            <person name="Hansen M."/>
            <person name="Howarth C."/>
            <person name="Imamovic A."/>
            <person name="Larimer J."/>
            <person name="McCowan C."/>
            <person name="Montmayeur A."/>
            <person name="Murphy C."/>
            <person name="Neiman D."/>
            <person name="Pearson M."/>
            <person name="Priest M."/>
            <person name="Roberts A."/>
            <person name="Saif S."/>
            <person name="Shea T."/>
            <person name="Sisk P."/>
            <person name="Sykes S."/>
            <person name="Wortman J."/>
            <person name="Nusbaum C."/>
            <person name="Birren B."/>
        </authorList>
    </citation>
    <scope>NUCLEOTIDE SEQUENCE [LARGE SCALE GENOMIC DNA]</scope>
    <source>
        <strain evidence="3">CBS 100218</strain>
    </source>
</reference>
<feature type="compositionally biased region" description="Polar residues" evidence="1">
    <location>
        <begin position="451"/>
        <end position="466"/>
    </location>
</feature>
<dbReference type="OrthoDB" id="270171at2759"/>
<dbReference type="EMBL" id="JH767562">
    <property type="protein sequence ID" value="EON63288.1"/>
    <property type="molecule type" value="Genomic_DNA"/>
</dbReference>
<dbReference type="RefSeq" id="XP_007778605.1">
    <property type="nucleotide sequence ID" value="XM_007780415.1"/>
</dbReference>
<organism evidence="2 3">
    <name type="scientific">Coniosporium apollinis (strain CBS 100218)</name>
    <name type="common">Rock-inhabiting black yeast</name>
    <dbReference type="NCBI Taxonomy" id="1168221"/>
    <lineage>
        <taxon>Eukaryota</taxon>
        <taxon>Fungi</taxon>
        <taxon>Dikarya</taxon>
        <taxon>Ascomycota</taxon>
        <taxon>Pezizomycotina</taxon>
        <taxon>Dothideomycetes</taxon>
        <taxon>Dothideomycetes incertae sedis</taxon>
        <taxon>Coniosporium</taxon>
    </lineage>
</organism>
<protein>
    <submittedName>
        <fullName evidence="2">Uncharacterized protein</fullName>
    </submittedName>
</protein>
<sequence>MASVGTSPSIGVPHRTESGIGPLPRPPASPGIQQIRKGSVFARIKSLNDLVGPPAAPLTQDTPEVTNVPRPLQRKNPFVRRGKDASPPQPRRSVTIRYAPQDLDIQSPMPQMIVTQPTFDVKEDIEEDISDTEDFEDRGGYAKRTAELRACPAGRTADWSKMQTEQCVAGGARAPTAGDLSQQHDAVPAKAQHVGSLQHQASGGIHAAEPRTLNNAGSASGTCAAVRTPALRNIKSMGQAPTGSSGPTRAINFADWHVGNPVAASIDQIIDEIIVEHRCMLEAVIKNLQDGAPKLEEARKLSRRLACMSVDDGTCEPRLWRENTMHAQPGPKPHLSSEQSSVPKLLDMIEATAGDLGLDLEAHPTEGLHQRANQLARLMNSDQPGGQEDLHAFPSPHDHILQYYTMPSADRDSSHTYSSPRHPYTTTTSQHSSPSAYFPIPGFSSTPPPCRSNTHLTTSPQSLFPSPNVPYTPNPAFYLNSNTQPYEPTISYTSSPPVQEAPTLLHRSLLTYQGLPSPLTAPSQPLNSDMTVNPIYPPQPPSSMRRPFPRFEERTLMQAMRQEGISAGSQLRDATEERLVDMRAMGLRTPVLEKVRRLEFARVYM</sequence>
<evidence type="ECO:0000256" key="1">
    <source>
        <dbReference type="SAM" id="MobiDB-lite"/>
    </source>
</evidence>
<name>R7YN46_CONA1</name>
<feature type="region of interest" description="Disordered" evidence="1">
    <location>
        <begin position="1"/>
        <end position="33"/>
    </location>
</feature>
<gene>
    <name evidence="2" type="ORF">W97_02515</name>
</gene>
<dbReference type="AlphaFoldDB" id="R7YN46"/>
<dbReference type="STRING" id="1168221.R7YN46"/>
<dbReference type="HOGENOM" id="CLU_451271_0_0_1"/>
<feature type="compositionally biased region" description="Polar residues" evidence="1">
    <location>
        <begin position="522"/>
        <end position="531"/>
    </location>
</feature>
<feature type="region of interest" description="Disordered" evidence="1">
    <location>
        <begin position="409"/>
        <end position="468"/>
    </location>
</feature>
<accession>R7YN46</accession>
<evidence type="ECO:0000313" key="2">
    <source>
        <dbReference type="EMBL" id="EON63288.1"/>
    </source>
</evidence>
<evidence type="ECO:0000313" key="3">
    <source>
        <dbReference type="Proteomes" id="UP000016924"/>
    </source>
</evidence>
<keyword evidence="3" id="KW-1185">Reference proteome</keyword>
<proteinExistence type="predicted"/>
<feature type="region of interest" description="Disordered" evidence="1">
    <location>
        <begin position="52"/>
        <end position="92"/>
    </location>
</feature>
<dbReference type="GeneID" id="19899826"/>
<dbReference type="Proteomes" id="UP000016924">
    <property type="component" value="Unassembled WGS sequence"/>
</dbReference>
<feature type="region of interest" description="Disordered" evidence="1">
    <location>
        <begin position="522"/>
        <end position="547"/>
    </location>
</feature>